<keyword evidence="3" id="KW-0539">Nucleus</keyword>
<dbReference type="PANTHER" id="PTHR11849:SF133">
    <property type="entry name" value="ETS DOMAIN-CONTAINING PROTEIN"/>
    <property type="match status" value="1"/>
</dbReference>
<evidence type="ECO:0000313" key="6">
    <source>
        <dbReference type="EnsemblMetazoa" id="CLYHEMP006630.1"/>
    </source>
</evidence>
<dbReference type="SUPFAM" id="SSF46785">
    <property type="entry name" value="Winged helix' DNA-binding domain"/>
    <property type="match status" value="1"/>
</dbReference>
<dbReference type="PROSITE" id="PS00345">
    <property type="entry name" value="ETS_DOMAIN_1"/>
    <property type="match status" value="1"/>
</dbReference>
<feature type="region of interest" description="Disordered" evidence="4">
    <location>
        <begin position="201"/>
        <end position="267"/>
    </location>
</feature>
<sequence>MRSLVDTTILHREFIQLGGGVAEPSVSPTQPHQSMKMRELSDEELDHTVVAQDINLTEININGGPRRSVHLWEFLLELLMDENNAPMIEWTDERNGEFKLKNSEDVAKKWGQRKHKDGMNYDKLSRALRYYYSKDIIKKVSGRRFVYKFVASPEMQAAVNAIKTHMLRGGVKHIPVGPFPHYQQMHDDVKRQSADVKPYIYHSRPNSVSPRLEYGRPSHHSPPLRSRSPHRSDSEERTEHRAGSIVLEHSFRANHTNSPPLSYSKESTYYRGGVGEIKREPEMYHERKRRHSDHELDDEIHHRYRYSDPNFPRSHHPNHRPNRVERRSSTSDYPVFHHKKASPTADNRLSLYEENARKFAEERLKVLDRFHFGRDASLFRRHGSPGPYDRYEVSPGHASSKHKDHHRDSPSHQRSYKNNRMPHYDHEEGGSPSRPHSHHSDESTKDLHRTPAIVLSTNYLPKAPQRDVSPRPQQQQQAEEPTCYMYRRYSPMISVSTQTEVQSNGDNIQKYPVNSPQSSSNGETNDNTSIRDEIKAEESIDNNIENTPVVESNYRKNWKVPSPINTKFEEEHFKYHNGNHRESSPRGSPTDHGNSLSINKFGCVETIESPSGTGTVVVYPKEIV</sequence>
<feature type="compositionally biased region" description="Polar residues" evidence="4">
    <location>
        <begin position="253"/>
        <end position="267"/>
    </location>
</feature>
<feature type="region of interest" description="Disordered" evidence="4">
    <location>
        <begin position="497"/>
        <end position="528"/>
    </location>
</feature>
<keyword evidence="2 3" id="KW-0238">DNA-binding</keyword>
<dbReference type="GO" id="GO:0005634">
    <property type="term" value="C:nucleus"/>
    <property type="evidence" value="ECO:0007669"/>
    <property type="project" value="UniProtKB-SubCell"/>
</dbReference>
<dbReference type="Gene3D" id="1.10.10.10">
    <property type="entry name" value="Winged helix-like DNA-binding domain superfamily/Winged helix DNA-binding domain"/>
    <property type="match status" value="1"/>
</dbReference>
<dbReference type="GO" id="GO:0000981">
    <property type="term" value="F:DNA-binding transcription factor activity, RNA polymerase II-specific"/>
    <property type="evidence" value="ECO:0007669"/>
    <property type="project" value="TreeGrafter"/>
</dbReference>
<dbReference type="AlphaFoldDB" id="A0A7M5U5U1"/>
<name>A0A7M5U5U1_9CNID</name>
<evidence type="ECO:0000256" key="2">
    <source>
        <dbReference type="ARBA" id="ARBA00023125"/>
    </source>
</evidence>
<feature type="domain" description="ETS" evidence="5">
    <location>
        <begin position="69"/>
        <end position="150"/>
    </location>
</feature>
<proteinExistence type="inferred from homology"/>
<dbReference type="InterPro" id="IPR036388">
    <property type="entry name" value="WH-like_DNA-bd_sf"/>
</dbReference>
<dbReference type="GO" id="GO:0030154">
    <property type="term" value="P:cell differentiation"/>
    <property type="evidence" value="ECO:0007669"/>
    <property type="project" value="TreeGrafter"/>
</dbReference>
<feature type="region of interest" description="Disordered" evidence="4">
    <location>
        <begin position="305"/>
        <end position="348"/>
    </location>
</feature>
<dbReference type="GO" id="GO:0043565">
    <property type="term" value="F:sequence-specific DNA binding"/>
    <property type="evidence" value="ECO:0007669"/>
    <property type="project" value="InterPro"/>
</dbReference>
<evidence type="ECO:0000256" key="4">
    <source>
        <dbReference type="SAM" id="MobiDB-lite"/>
    </source>
</evidence>
<organism evidence="6 7">
    <name type="scientific">Clytia hemisphaerica</name>
    <dbReference type="NCBI Taxonomy" id="252671"/>
    <lineage>
        <taxon>Eukaryota</taxon>
        <taxon>Metazoa</taxon>
        <taxon>Cnidaria</taxon>
        <taxon>Hydrozoa</taxon>
        <taxon>Hydroidolina</taxon>
        <taxon>Leptothecata</taxon>
        <taxon>Obeliida</taxon>
        <taxon>Clytiidae</taxon>
        <taxon>Clytia</taxon>
    </lineage>
</organism>
<evidence type="ECO:0000256" key="1">
    <source>
        <dbReference type="ARBA" id="ARBA00005562"/>
    </source>
</evidence>
<dbReference type="PROSITE" id="PS00346">
    <property type="entry name" value="ETS_DOMAIN_2"/>
    <property type="match status" value="1"/>
</dbReference>
<feature type="compositionally biased region" description="Basic and acidic residues" evidence="4">
    <location>
        <begin position="230"/>
        <end position="242"/>
    </location>
</feature>
<evidence type="ECO:0000313" key="7">
    <source>
        <dbReference type="Proteomes" id="UP000594262"/>
    </source>
</evidence>
<dbReference type="Proteomes" id="UP000594262">
    <property type="component" value="Unplaced"/>
</dbReference>
<protein>
    <recommendedName>
        <fullName evidence="5">ETS domain-containing protein</fullName>
    </recommendedName>
</protein>
<feature type="region of interest" description="Disordered" evidence="4">
    <location>
        <begin position="377"/>
        <end position="485"/>
    </location>
</feature>
<feature type="compositionally biased region" description="Basic and acidic residues" evidence="4">
    <location>
        <begin position="438"/>
        <end position="449"/>
    </location>
</feature>
<accession>A0A7M5U5U1</accession>
<reference evidence="6" key="1">
    <citation type="submission" date="2021-01" db="UniProtKB">
        <authorList>
            <consortium name="EnsemblMetazoa"/>
        </authorList>
    </citation>
    <scope>IDENTIFICATION</scope>
</reference>
<dbReference type="PRINTS" id="PR00454">
    <property type="entry name" value="ETSDOMAIN"/>
</dbReference>
<dbReference type="RefSeq" id="XP_066917548.1">
    <property type="nucleotide sequence ID" value="XM_067061447.1"/>
</dbReference>
<dbReference type="OrthoDB" id="10067219at2759"/>
<dbReference type="InterPro" id="IPR036390">
    <property type="entry name" value="WH_DNA-bd_sf"/>
</dbReference>
<comment type="similarity">
    <text evidence="1 3">Belongs to the ETS family.</text>
</comment>
<dbReference type="Pfam" id="PF00178">
    <property type="entry name" value="Ets"/>
    <property type="match status" value="1"/>
</dbReference>
<dbReference type="InterPro" id="IPR000418">
    <property type="entry name" value="Ets_dom"/>
</dbReference>
<evidence type="ECO:0000259" key="5">
    <source>
        <dbReference type="PROSITE" id="PS50061"/>
    </source>
</evidence>
<keyword evidence="7" id="KW-1185">Reference proteome</keyword>
<dbReference type="InterPro" id="IPR046328">
    <property type="entry name" value="ETS_fam"/>
</dbReference>
<dbReference type="GeneID" id="136804918"/>
<evidence type="ECO:0000256" key="3">
    <source>
        <dbReference type="RuleBase" id="RU004019"/>
    </source>
</evidence>
<dbReference type="EnsemblMetazoa" id="CLYHEMT006630.1">
    <property type="protein sequence ID" value="CLYHEMP006630.1"/>
    <property type="gene ID" value="CLYHEMG006630"/>
</dbReference>
<dbReference type="PROSITE" id="PS50061">
    <property type="entry name" value="ETS_DOMAIN_3"/>
    <property type="match status" value="1"/>
</dbReference>
<dbReference type="SMART" id="SM00413">
    <property type="entry name" value="ETS"/>
    <property type="match status" value="1"/>
</dbReference>
<feature type="region of interest" description="Disordered" evidence="4">
    <location>
        <begin position="280"/>
        <end position="299"/>
    </location>
</feature>
<comment type="subcellular location">
    <subcellularLocation>
        <location evidence="3">Nucleus</location>
    </subcellularLocation>
</comment>
<dbReference type="PANTHER" id="PTHR11849">
    <property type="entry name" value="ETS"/>
    <property type="match status" value="1"/>
</dbReference>